<feature type="region of interest" description="Disordered" evidence="1">
    <location>
        <begin position="129"/>
        <end position="195"/>
    </location>
</feature>
<accession>A0AAD1UMM6</accession>
<evidence type="ECO:0000313" key="3">
    <source>
        <dbReference type="Proteomes" id="UP001295684"/>
    </source>
</evidence>
<name>A0AAD1UMM6_EUPCR</name>
<gene>
    <name evidence="2" type="ORF">ECRASSUSDP1_LOCUS9303</name>
</gene>
<sequence>MIFYKPESYIVPEKFRGIIKQESQDTSKLIEVKAQRDSNSIDVGNPQKFITLNQPQMQRIPQKVIKKKLEKSDLAPTLNLKKFMKRLHKQPRSRAHKRVFGEVDEKCKTMKNPPKRLYSKNFKIKPRIIEIRRKTDSNPTDHSSDAYRINLTSSPKRKTTHSPLYPYNPKTPKPSNHILPNTTSSPPQNAQHRLQPSMSRNGQMLIDHSLNYNTISPIVGKINSFSTKSYFNEFRENMKYQQQKGLKQTFSKRNPSTEGYIDILGAQPKMNLFNLKNIHPHSTQNRTIQLTKPTSGSPRKPISFQSPLGNTEFMHQRQSIASQSSAYEMFPSRRKRFHSVNRMIYRYPEVARSSSPQGFPSI</sequence>
<evidence type="ECO:0000256" key="1">
    <source>
        <dbReference type="SAM" id="MobiDB-lite"/>
    </source>
</evidence>
<dbReference type="EMBL" id="CAMPGE010009141">
    <property type="protein sequence ID" value="CAI2368014.1"/>
    <property type="molecule type" value="Genomic_DNA"/>
</dbReference>
<reference evidence="2" key="1">
    <citation type="submission" date="2023-07" db="EMBL/GenBank/DDBJ databases">
        <authorList>
            <consortium name="AG Swart"/>
            <person name="Singh M."/>
            <person name="Singh A."/>
            <person name="Seah K."/>
            <person name="Emmerich C."/>
        </authorList>
    </citation>
    <scope>NUCLEOTIDE SEQUENCE</scope>
    <source>
        <strain evidence="2">DP1</strain>
    </source>
</reference>
<keyword evidence="3" id="KW-1185">Reference proteome</keyword>
<dbReference type="Proteomes" id="UP001295684">
    <property type="component" value="Unassembled WGS sequence"/>
</dbReference>
<evidence type="ECO:0000313" key="2">
    <source>
        <dbReference type="EMBL" id="CAI2368014.1"/>
    </source>
</evidence>
<feature type="compositionally biased region" description="Polar residues" evidence="1">
    <location>
        <begin position="178"/>
        <end position="195"/>
    </location>
</feature>
<comment type="caution">
    <text evidence="2">The sequence shown here is derived from an EMBL/GenBank/DDBJ whole genome shotgun (WGS) entry which is preliminary data.</text>
</comment>
<proteinExistence type="predicted"/>
<dbReference type="AlphaFoldDB" id="A0AAD1UMM6"/>
<protein>
    <submittedName>
        <fullName evidence="2">Uncharacterized protein</fullName>
    </submittedName>
</protein>
<organism evidence="2 3">
    <name type="scientific">Euplotes crassus</name>
    <dbReference type="NCBI Taxonomy" id="5936"/>
    <lineage>
        <taxon>Eukaryota</taxon>
        <taxon>Sar</taxon>
        <taxon>Alveolata</taxon>
        <taxon>Ciliophora</taxon>
        <taxon>Intramacronucleata</taxon>
        <taxon>Spirotrichea</taxon>
        <taxon>Hypotrichia</taxon>
        <taxon>Euplotida</taxon>
        <taxon>Euplotidae</taxon>
        <taxon>Moneuplotes</taxon>
    </lineage>
</organism>